<comment type="caution">
    <text evidence="2">The sequence shown here is derived from an EMBL/GenBank/DDBJ whole genome shotgun (WGS) entry which is preliminary data.</text>
</comment>
<organism evidence="2 3">
    <name type="scientific">Paenibacillus borealis</name>
    <dbReference type="NCBI Taxonomy" id="160799"/>
    <lineage>
        <taxon>Bacteria</taxon>
        <taxon>Bacillati</taxon>
        <taxon>Bacillota</taxon>
        <taxon>Bacilli</taxon>
        <taxon>Bacillales</taxon>
        <taxon>Paenibacillaceae</taxon>
        <taxon>Paenibacillus</taxon>
    </lineage>
</organism>
<dbReference type="SMART" id="SM00966">
    <property type="entry name" value="SpoVT_AbrB"/>
    <property type="match status" value="1"/>
</dbReference>
<protein>
    <recommendedName>
        <fullName evidence="1">SpoVT-AbrB domain-containing protein</fullName>
    </recommendedName>
</protein>
<proteinExistence type="predicted"/>
<name>A0ABX3GW69_PAEBO</name>
<reference evidence="2 3" key="1">
    <citation type="submission" date="2016-10" db="EMBL/GenBank/DDBJ databases">
        <title>Paenibacillus species isolates.</title>
        <authorList>
            <person name="Beno S.M."/>
        </authorList>
    </citation>
    <scope>NUCLEOTIDE SEQUENCE [LARGE SCALE GENOMIC DNA]</scope>
    <source>
        <strain evidence="2 3">FSL H7-0744</strain>
    </source>
</reference>
<dbReference type="Proteomes" id="UP000187412">
    <property type="component" value="Unassembled WGS sequence"/>
</dbReference>
<dbReference type="SUPFAM" id="SSF89447">
    <property type="entry name" value="AbrB/MazE/MraZ-like"/>
    <property type="match status" value="1"/>
</dbReference>
<dbReference type="NCBIfam" id="TIGR01439">
    <property type="entry name" value="lp_hng_hel_AbrB"/>
    <property type="match status" value="1"/>
</dbReference>
<evidence type="ECO:0000259" key="1">
    <source>
        <dbReference type="SMART" id="SM00966"/>
    </source>
</evidence>
<dbReference type="Pfam" id="PF04014">
    <property type="entry name" value="MazE_antitoxin"/>
    <property type="match status" value="1"/>
</dbReference>
<gene>
    <name evidence="2" type="ORF">BSK56_30665</name>
</gene>
<evidence type="ECO:0000313" key="2">
    <source>
        <dbReference type="EMBL" id="OMD38074.1"/>
    </source>
</evidence>
<dbReference type="InterPro" id="IPR007159">
    <property type="entry name" value="SpoVT-AbrB_dom"/>
</dbReference>
<accession>A0ABX3GW69</accession>
<dbReference type="RefSeq" id="WP_076114184.1">
    <property type="nucleotide sequence ID" value="NZ_MPTB01000063.1"/>
</dbReference>
<dbReference type="EMBL" id="MPTB01000063">
    <property type="protein sequence ID" value="OMD38074.1"/>
    <property type="molecule type" value="Genomic_DNA"/>
</dbReference>
<feature type="domain" description="SpoVT-AbrB" evidence="1">
    <location>
        <begin position="72"/>
        <end position="117"/>
    </location>
</feature>
<evidence type="ECO:0000313" key="3">
    <source>
        <dbReference type="Proteomes" id="UP000187412"/>
    </source>
</evidence>
<keyword evidence="3" id="KW-1185">Reference proteome</keyword>
<dbReference type="InterPro" id="IPR037914">
    <property type="entry name" value="SpoVT-AbrB_sf"/>
</dbReference>
<dbReference type="Gene3D" id="2.10.260.10">
    <property type="match status" value="1"/>
</dbReference>
<sequence>MIAIDTRKISIVDLVLYMGRNKAISSTYAPAEESIKITRAMKQTKILRIRFPALHKGEFNNMRIGRLIGESGKVTGKGMVIIPKEVRNTLKIEENDKIQFTLVGDDVVLRVVKSSKSLLDVFGSFTPNKPVVDVKDLRDQFRKELIADDLARQEK</sequence>